<reference evidence="2" key="1">
    <citation type="submission" date="2019-11" db="UniProtKB">
        <authorList>
            <consortium name="WormBaseParasite"/>
        </authorList>
    </citation>
    <scope>IDENTIFICATION</scope>
</reference>
<proteinExistence type="predicted"/>
<feature type="compositionally biased region" description="Polar residues" evidence="1">
    <location>
        <begin position="67"/>
        <end position="78"/>
    </location>
</feature>
<accession>A0A5K3FYY4</accession>
<feature type="compositionally biased region" description="Basic and acidic residues" evidence="1">
    <location>
        <begin position="121"/>
        <end position="134"/>
    </location>
</feature>
<evidence type="ECO:0000256" key="1">
    <source>
        <dbReference type="SAM" id="MobiDB-lite"/>
    </source>
</evidence>
<evidence type="ECO:0000313" key="2">
    <source>
        <dbReference type="WBParaSite" id="MCU_012898-RA"/>
    </source>
</evidence>
<feature type="compositionally biased region" description="Gly residues" evidence="1">
    <location>
        <begin position="85"/>
        <end position="113"/>
    </location>
</feature>
<dbReference type="AlphaFoldDB" id="A0A5K3FYY4"/>
<feature type="region of interest" description="Disordered" evidence="1">
    <location>
        <begin position="58"/>
        <end position="134"/>
    </location>
</feature>
<protein>
    <submittedName>
        <fullName evidence="2">MSP domain-containing protein</fullName>
    </submittedName>
</protein>
<name>A0A5K3FYY4_MESCO</name>
<dbReference type="WBParaSite" id="MCU_012898-RA">
    <property type="protein sequence ID" value="MCU_012898-RA"/>
    <property type="gene ID" value="MCU_012898"/>
</dbReference>
<organism evidence="2">
    <name type="scientific">Mesocestoides corti</name>
    <name type="common">Flatworm</name>
    <dbReference type="NCBI Taxonomy" id="53468"/>
    <lineage>
        <taxon>Eukaryota</taxon>
        <taxon>Metazoa</taxon>
        <taxon>Spiralia</taxon>
        <taxon>Lophotrochozoa</taxon>
        <taxon>Platyhelminthes</taxon>
        <taxon>Cestoda</taxon>
        <taxon>Eucestoda</taxon>
        <taxon>Cyclophyllidea</taxon>
        <taxon>Mesocestoididae</taxon>
        <taxon>Mesocestoides</taxon>
    </lineage>
</organism>
<sequence length="134" mass="13576">CKNSWFESRLAVTISELPQTISIGFSVSPSDDRPVNMPTFVDVSPGRPGDIQLAVQSMPPDGLTSPVVPSTSTRLPSQVGNIEGDSGGGGIGGGGGGAGSGNSGGTAGVGSTGGTPTSRRVNYEKWEDQERFGH</sequence>